<evidence type="ECO:0000256" key="10">
    <source>
        <dbReference type="SAM" id="MobiDB-lite"/>
    </source>
</evidence>
<name>A0A1Y1URE0_9TREE</name>
<dbReference type="FunFam" id="2.40.50.140:FF:000064">
    <property type="entry name" value="Replication protein A subunit"/>
    <property type="match status" value="1"/>
</dbReference>
<evidence type="ECO:0000259" key="12">
    <source>
        <dbReference type="Pfam" id="PF04057"/>
    </source>
</evidence>
<dbReference type="PANTHER" id="PTHR47165">
    <property type="entry name" value="OS03G0429900 PROTEIN"/>
    <property type="match status" value="1"/>
</dbReference>
<evidence type="ECO:0000256" key="5">
    <source>
        <dbReference type="ARBA" id="ARBA00022771"/>
    </source>
</evidence>
<gene>
    <name evidence="15" type="ORF">BD324DRAFT_616671</name>
</gene>
<feature type="domain" description="Replication factor-A protein 1 N-terminal" evidence="12">
    <location>
        <begin position="6"/>
        <end position="103"/>
    </location>
</feature>
<dbReference type="CDD" id="cd04476">
    <property type="entry name" value="RPA1_DBD_C"/>
    <property type="match status" value="1"/>
</dbReference>
<dbReference type="Pfam" id="PF01336">
    <property type="entry name" value="tRNA_anti-codon"/>
    <property type="match status" value="1"/>
</dbReference>
<evidence type="ECO:0000259" key="13">
    <source>
        <dbReference type="Pfam" id="PF08646"/>
    </source>
</evidence>
<keyword evidence="16" id="KW-1185">Reference proteome</keyword>
<dbReference type="RefSeq" id="XP_021873962.1">
    <property type="nucleotide sequence ID" value="XM_022014846.1"/>
</dbReference>
<keyword evidence="7 9" id="KW-0238">DNA-binding</keyword>
<evidence type="ECO:0000256" key="6">
    <source>
        <dbReference type="ARBA" id="ARBA00022833"/>
    </source>
</evidence>
<evidence type="ECO:0000259" key="11">
    <source>
        <dbReference type="Pfam" id="PF01336"/>
    </source>
</evidence>
<evidence type="ECO:0000256" key="3">
    <source>
        <dbReference type="ARBA" id="ARBA00022705"/>
    </source>
</evidence>
<dbReference type="InterPro" id="IPR013955">
    <property type="entry name" value="Rep_factor-A_C"/>
</dbReference>
<dbReference type="Gene3D" id="2.40.50.140">
    <property type="entry name" value="Nucleic acid-binding proteins"/>
    <property type="match status" value="4"/>
</dbReference>
<evidence type="ECO:0000313" key="16">
    <source>
        <dbReference type="Proteomes" id="UP000193218"/>
    </source>
</evidence>
<dbReference type="CDD" id="cd04475">
    <property type="entry name" value="RPA1_DBD_B"/>
    <property type="match status" value="1"/>
</dbReference>
<evidence type="ECO:0000256" key="4">
    <source>
        <dbReference type="ARBA" id="ARBA00022723"/>
    </source>
</evidence>
<dbReference type="Pfam" id="PF16900">
    <property type="entry name" value="REPA_OB_2"/>
    <property type="match status" value="1"/>
</dbReference>
<evidence type="ECO:0000313" key="15">
    <source>
        <dbReference type="EMBL" id="ORX40177.1"/>
    </source>
</evidence>
<dbReference type="FunCoup" id="A0A1Y1URE0">
    <property type="interactions" value="670"/>
</dbReference>
<feature type="domain" description="Replication protein A OB" evidence="14">
    <location>
        <begin position="282"/>
        <end position="378"/>
    </location>
</feature>
<dbReference type="AlphaFoldDB" id="A0A1Y1URE0"/>
<evidence type="ECO:0000256" key="8">
    <source>
        <dbReference type="ARBA" id="ARBA00023242"/>
    </source>
</evidence>
<dbReference type="InterPro" id="IPR047192">
    <property type="entry name" value="Euk_RPA1_DBD_C"/>
</dbReference>
<dbReference type="GO" id="GO:0006281">
    <property type="term" value="P:DNA repair"/>
    <property type="evidence" value="ECO:0007669"/>
    <property type="project" value="InterPro"/>
</dbReference>
<dbReference type="GeneID" id="33556654"/>
<dbReference type="EMBL" id="NBSH01000002">
    <property type="protein sequence ID" value="ORX40177.1"/>
    <property type="molecule type" value="Genomic_DNA"/>
</dbReference>
<comment type="function">
    <text evidence="9">As part of the replication protein A (RPA/RP-A), a single-stranded DNA-binding heterotrimeric complex, may play an essential role in DNA replication, recombination and repair. Binds and stabilizes single-stranded DNA intermediates, preventing complementary DNA reannealing and recruiting different proteins involved in DNA metabolism.</text>
</comment>
<reference evidence="15 16" key="1">
    <citation type="submission" date="2017-03" db="EMBL/GenBank/DDBJ databases">
        <title>Widespread Adenine N6-methylation of Active Genes in Fungi.</title>
        <authorList>
            <consortium name="DOE Joint Genome Institute"/>
            <person name="Mondo S.J."/>
            <person name="Dannebaum R.O."/>
            <person name="Kuo R.C."/>
            <person name="Louie K.B."/>
            <person name="Bewick A.J."/>
            <person name="Labutti K."/>
            <person name="Haridas S."/>
            <person name="Kuo A."/>
            <person name="Salamov A."/>
            <person name="Ahrendt S.R."/>
            <person name="Lau R."/>
            <person name="Bowen B.P."/>
            <person name="Lipzen A."/>
            <person name="Sullivan W."/>
            <person name="Andreopoulos W.B."/>
            <person name="Clum A."/>
            <person name="Lindquist E."/>
            <person name="Daum C."/>
            <person name="Northen T.R."/>
            <person name="Ramamoorthy G."/>
            <person name="Schmitz R.J."/>
            <person name="Gryganskyi A."/>
            <person name="Culley D."/>
            <person name="Magnuson J."/>
            <person name="James T.Y."/>
            <person name="O'Malley M.A."/>
            <person name="Stajich J.E."/>
            <person name="Spatafora J.W."/>
            <person name="Visel A."/>
            <person name="Grigoriev I.V."/>
        </authorList>
    </citation>
    <scope>NUCLEOTIDE SEQUENCE [LARGE SCALE GENOMIC DNA]</scope>
    <source>
        <strain evidence="15 16">NRRL Y-17943</strain>
    </source>
</reference>
<dbReference type="SUPFAM" id="SSF50249">
    <property type="entry name" value="Nucleic acid-binding proteins"/>
    <property type="match status" value="4"/>
</dbReference>
<comment type="similarity">
    <text evidence="2 9">Belongs to the replication factor A protein 1 family.</text>
</comment>
<dbReference type="InterPro" id="IPR031657">
    <property type="entry name" value="REPA_OB_2"/>
</dbReference>
<dbReference type="GO" id="GO:0000781">
    <property type="term" value="C:chromosome, telomeric region"/>
    <property type="evidence" value="ECO:0007669"/>
    <property type="project" value="UniProtKB-ARBA"/>
</dbReference>
<dbReference type="GO" id="GO:0007004">
    <property type="term" value="P:telomere maintenance via telomerase"/>
    <property type="evidence" value="ECO:0007669"/>
    <property type="project" value="UniProtKB-ARBA"/>
</dbReference>
<dbReference type="PANTHER" id="PTHR47165:SF4">
    <property type="entry name" value="OS03G0429900 PROTEIN"/>
    <property type="match status" value="1"/>
</dbReference>
<evidence type="ECO:0000256" key="2">
    <source>
        <dbReference type="ARBA" id="ARBA00005690"/>
    </source>
</evidence>
<dbReference type="GO" id="GO:0006310">
    <property type="term" value="P:DNA recombination"/>
    <property type="evidence" value="ECO:0007669"/>
    <property type="project" value="InterPro"/>
</dbReference>
<dbReference type="CDD" id="cd04477">
    <property type="entry name" value="RPA1N"/>
    <property type="match status" value="1"/>
</dbReference>
<comment type="subcellular location">
    <subcellularLocation>
        <location evidence="1 9">Nucleus</location>
    </subcellularLocation>
</comment>
<dbReference type="OrthoDB" id="1751331at2759"/>
<protein>
    <recommendedName>
        <fullName evidence="9">Replication protein A subunit</fullName>
    </recommendedName>
</protein>
<comment type="caution">
    <text evidence="15">The sequence shown here is derived from an EMBL/GenBank/DDBJ whole genome shotgun (WGS) entry which is preliminary data.</text>
</comment>
<dbReference type="FunFam" id="2.40.50.140:FF:000117">
    <property type="entry name" value="Replication protein A subunit"/>
    <property type="match status" value="1"/>
</dbReference>
<evidence type="ECO:0000259" key="14">
    <source>
        <dbReference type="Pfam" id="PF16900"/>
    </source>
</evidence>
<dbReference type="InterPro" id="IPR004365">
    <property type="entry name" value="NA-bd_OB_tRNA"/>
</dbReference>
<dbReference type="Pfam" id="PF04057">
    <property type="entry name" value="Rep-A_N"/>
    <property type="match status" value="1"/>
</dbReference>
<keyword evidence="4 9" id="KW-0479">Metal-binding</keyword>
<comment type="subunit">
    <text evidence="9">Component of the heterotrimeric canonical replication protein A complex (RPA).</text>
</comment>
<feature type="compositionally biased region" description="Low complexity" evidence="10">
    <location>
        <begin position="140"/>
        <end position="153"/>
    </location>
</feature>
<organism evidence="15 16">
    <name type="scientific">Kockovaella imperatae</name>
    <dbReference type="NCBI Taxonomy" id="4999"/>
    <lineage>
        <taxon>Eukaryota</taxon>
        <taxon>Fungi</taxon>
        <taxon>Dikarya</taxon>
        <taxon>Basidiomycota</taxon>
        <taxon>Agaricomycotina</taxon>
        <taxon>Tremellomycetes</taxon>
        <taxon>Tremellales</taxon>
        <taxon>Cuniculitremaceae</taxon>
        <taxon>Kockovaella</taxon>
    </lineage>
</organism>
<feature type="domain" description="OB" evidence="11">
    <location>
        <begin position="175"/>
        <end position="255"/>
    </location>
</feature>
<dbReference type="NCBIfam" id="TIGR00617">
    <property type="entry name" value="rpa1"/>
    <property type="match status" value="1"/>
</dbReference>
<feature type="domain" description="Replication factor A C-terminal" evidence="13">
    <location>
        <begin position="441"/>
        <end position="587"/>
    </location>
</feature>
<dbReference type="Proteomes" id="UP000193218">
    <property type="component" value="Unassembled WGS sequence"/>
</dbReference>
<dbReference type="GO" id="GO:0008270">
    <property type="term" value="F:zinc ion binding"/>
    <property type="evidence" value="ECO:0007669"/>
    <property type="project" value="UniProtKB-KW"/>
</dbReference>
<keyword evidence="6 9" id="KW-0862">Zinc</keyword>
<dbReference type="FunFam" id="2.40.50.140:FF:000041">
    <property type="entry name" value="Replication protein A subunit"/>
    <property type="match status" value="1"/>
</dbReference>
<evidence type="ECO:0000256" key="7">
    <source>
        <dbReference type="ARBA" id="ARBA00023125"/>
    </source>
</evidence>
<dbReference type="GO" id="GO:0006260">
    <property type="term" value="P:DNA replication"/>
    <property type="evidence" value="ECO:0007669"/>
    <property type="project" value="UniProtKB-KW"/>
</dbReference>
<proteinExistence type="inferred from homology"/>
<evidence type="ECO:0000256" key="9">
    <source>
        <dbReference type="RuleBase" id="RU364130"/>
    </source>
</evidence>
<dbReference type="InterPro" id="IPR012340">
    <property type="entry name" value="NA-bd_OB-fold"/>
</dbReference>
<dbReference type="FunFam" id="2.40.50.140:FF:000090">
    <property type="entry name" value="Replication protein A subunit"/>
    <property type="match status" value="1"/>
</dbReference>
<evidence type="ECO:0000256" key="1">
    <source>
        <dbReference type="ARBA" id="ARBA00004123"/>
    </source>
</evidence>
<dbReference type="GO" id="GO:0003677">
    <property type="term" value="F:DNA binding"/>
    <property type="evidence" value="ECO:0007669"/>
    <property type="project" value="UniProtKB-KW"/>
</dbReference>
<dbReference type="CDD" id="cd04474">
    <property type="entry name" value="RPA1_DBD_A"/>
    <property type="match status" value="1"/>
</dbReference>
<dbReference type="InterPro" id="IPR007199">
    <property type="entry name" value="Rep_factor-A_N"/>
</dbReference>
<keyword evidence="5 9" id="KW-0863">Zinc-finger</keyword>
<keyword evidence="8 9" id="KW-0539">Nucleus</keyword>
<accession>A0A1Y1URE0</accession>
<dbReference type="Pfam" id="PF08646">
    <property type="entry name" value="Rep_fac-A_C"/>
    <property type="match status" value="1"/>
</dbReference>
<sequence length="595" mass="66185">MSGLLTTGFCELIHTSASDPKDVIPIVQILNIKKISGQGQDKDRYRVIISDGKYFTQGMLATQNNPLVESKQIDKNTVVKLTQFASNSVQGRKLIIILALEPVEYNGDKIGNPTNLEKAEISSATHTNGGAPPPNGASGGASAPLRAAPSRAAQGGRDVGPLFPIERLSPYQNKWTIKARVTAKSEIKHWSNQRGDGKLFNVTFMDETGEIRATGFNETVDTFYEMLQEGKVYFVSRARVNIAKKQFNNVNNDYEIAFERDTEIEACDDESVPKMKYNFTSIGDLESLQKDEMCDVIGIVKEVHELGSVTSKATNKPFAKRDIQLVDQSGQSVRLTLWGKQAENFEHKDEPVIAFKGVKVGDFGGRSLSMFSSATMSLEPDIPEAHQLRGWFEAEGRNKQFTAYTNTNVTRTENAVANPSELKTIGQVKDEQLGMNDKTEYFSTSATVAFIKQETFAYPACANPDGCNKKVMDSGSGWVCEKCERTWENPIWRYILQMNIMDHVGSIWITGFNEVAEQIMGIPANDLTGLKEGGDESKFGSYFQKAVGQTFTFQMMAKQDSFNDQPRVRYQCRRVSEPDFVSESARLVQQINLMG</sequence>
<dbReference type="InParanoid" id="A0A1Y1URE0"/>
<keyword evidence="3 9" id="KW-0235">DNA replication</keyword>
<dbReference type="InterPro" id="IPR004591">
    <property type="entry name" value="Rfa1"/>
</dbReference>
<dbReference type="STRING" id="4999.A0A1Y1URE0"/>
<feature type="region of interest" description="Disordered" evidence="10">
    <location>
        <begin position="124"/>
        <end position="159"/>
    </location>
</feature>
<dbReference type="GO" id="GO:0005662">
    <property type="term" value="C:DNA replication factor A complex"/>
    <property type="evidence" value="ECO:0007669"/>
    <property type="project" value="UniProtKB-ARBA"/>
</dbReference>